<protein>
    <submittedName>
        <fullName evidence="2">Uncharacterized protein</fullName>
    </submittedName>
</protein>
<organism evidence="2 3">
    <name type="scientific">Colletotrichum kahawae</name>
    <name type="common">Coffee berry disease fungus</name>
    <dbReference type="NCBI Taxonomy" id="34407"/>
    <lineage>
        <taxon>Eukaryota</taxon>
        <taxon>Fungi</taxon>
        <taxon>Dikarya</taxon>
        <taxon>Ascomycota</taxon>
        <taxon>Pezizomycotina</taxon>
        <taxon>Sordariomycetes</taxon>
        <taxon>Hypocreomycetidae</taxon>
        <taxon>Glomerellales</taxon>
        <taxon>Glomerellaceae</taxon>
        <taxon>Colletotrichum</taxon>
        <taxon>Colletotrichum gloeosporioides species complex</taxon>
    </lineage>
</organism>
<evidence type="ECO:0000256" key="1">
    <source>
        <dbReference type="SAM" id="MobiDB-lite"/>
    </source>
</evidence>
<accession>A0AAD9YEN6</accession>
<comment type="caution">
    <text evidence="2">The sequence shown here is derived from an EMBL/GenBank/DDBJ whole genome shotgun (WGS) entry which is preliminary data.</text>
</comment>
<dbReference type="AlphaFoldDB" id="A0AAD9YEN6"/>
<dbReference type="EMBL" id="VYYT01000178">
    <property type="protein sequence ID" value="KAK2759625.1"/>
    <property type="molecule type" value="Genomic_DNA"/>
</dbReference>
<gene>
    <name evidence="2" type="ORF">CKAH01_05412</name>
</gene>
<evidence type="ECO:0000313" key="2">
    <source>
        <dbReference type="EMBL" id="KAK2759625.1"/>
    </source>
</evidence>
<evidence type="ECO:0000313" key="3">
    <source>
        <dbReference type="Proteomes" id="UP001281614"/>
    </source>
</evidence>
<feature type="region of interest" description="Disordered" evidence="1">
    <location>
        <begin position="187"/>
        <end position="207"/>
    </location>
</feature>
<feature type="compositionally biased region" description="Gly residues" evidence="1">
    <location>
        <begin position="198"/>
        <end position="207"/>
    </location>
</feature>
<name>A0AAD9YEN6_COLKA</name>
<keyword evidence="3" id="KW-1185">Reference proteome</keyword>
<proteinExistence type="predicted"/>
<sequence length="207" mass="22798">MEEEVVRLDEVAGSEEVVSTEEEVVRLEEVVALEDVVGTEEEVVRLDEVTGSEEVVEPEGVVRAEEEVVRLDEVAGSEEVVEPEEDVRTEDEVERSEEVELAEELVKVEELEELVEVSVVPGMVMVVETKLPWTSRTATASPNLLLNTILTSWMGAKTSAGMSRVCSEKSPGIWKDEVNPYKTLVMPLRNPDDRDEGSGGSSGLHDC</sequence>
<dbReference type="Proteomes" id="UP001281614">
    <property type="component" value="Unassembled WGS sequence"/>
</dbReference>
<reference evidence="2" key="1">
    <citation type="submission" date="2023-02" db="EMBL/GenBank/DDBJ databases">
        <title>Colletotrichum kahawae CIFC_Que2 genome sequencing and assembly.</title>
        <authorList>
            <person name="Baroncelli R."/>
        </authorList>
    </citation>
    <scope>NUCLEOTIDE SEQUENCE</scope>
    <source>
        <strain evidence="2">CIFC_Que2</strain>
    </source>
</reference>